<feature type="transmembrane region" description="Helical" evidence="2">
    <location>
        <begin position="156"/>
        <end position="175"/>
    </location>
</feature>
<organism evidence="4 5">
    <name type="scientific">Halogeometricum salsisoli</name>
    <dbReference type="NCBI Taxonomy" id="2950536"/>
    <lineage>
        <taxon>Archaea</taxon>
        <taxon>Methanobacteriati</taxon>
        <taxon>Methanobacteriota</taxon>
        <taxon>Stenosarchaea group</taxon>
        <taxon>Halobacteria</taxon>
        <taxon>Halobacteriales</taxon>
        <taxon>Haloferacaceae</taxon>
        <taxon>Halogeometricum</taxon>
    </lineage>
</organism>
<keyword evidence="2" id="KW-0812">Transmembrane</keyword>
<dbReference type="EMBL" id="JAMQOP010000002">
    <property type="protein sequence ID" value="MDS0299148.1"/>
    <property type="molecule type" value="Genomic_DNA"/>
</dbReference>
<reference evidence="4 5" key="1">
    <citation type="submission" date="2022-06" db="EMBL/GenBank/DDBJ databases">
        <title>Halogeometricum sp. a new haloarchaeum isolate from saline soil.</title>
        <authorList>
            <person name="Strakova D."/>
            <person name="Galisteo C."/>
            <person name="Sanchez-Porro C."/>
            <person name="Ventosa A."/>
        </authorList>
    </citation>
    <scope>NUCLEOTIDE SEQUENCE [LARGE SCALE GENOMIC DNA]</scope>
    <source>
        <strain evidence="4 5">S1BR25-6</strain>
    </source>
</reference>
<sequence>MHTGGAGTVGTTRRGDEDSLDQSDIHDVLRNDRRRHVIERLQSSDGAESVADLAEFIGAVEAGESPPPRNVRQSVYVSLHQTHLPKLDELGIVTYDSDAKTVALADAADEVTVYMEVVPKYGISWAEYYLGLGLLGLLSILGSGIGVPTLTSAGPALLGGAFFLMLVVSAAYQLVDQRSSVFHRLGTDDDPEFEMPAAADED</sequence>
<dbReference type="Gene3D" id="1.10.10.10">
    <property type="entry name" value="Winged helix-like DNA-binding domain superfamily/Winged helix DNA-binding domain"/>
    <property type="match status" value="1"/>
</dbReference>
<protein>
    <recommendedName>
        <fullName evidence="3">DUF7344 domain-containing protein</fullName>
    </recommendedName>
</protein>
<dbReference type="InterPro" id="IPR036388">
    <property type="entry name" value="WH-like_DNA-bd_sf"/>
</dbReference>
<evidence type="ECO:0000256" key="1">
    <source>
        <dbReference type="SAM" id="MobiDB-lite"/>
    </source>
</evidence>
<name>A0ABU2GEB9_9EURY</name>
<gene>
    <name evidence="4" type="ORF">NDI76_10370</name>
</gene>
<feature type="domain" description="DUF7344" evidence="3">
    <location>
        <begin position="26"/>
        <end position="102"/>
    </location>
</feature>
<dbReference type="Proteomes" id="UP001257060">
    <property type="component" value="Unassembled WGS sequence"/>
</dbReference>
<keyword evidence="2" id="KW-1133">Transmembrane helix</keyword>
<evidence type="ECO:0000256" key="2">
    <source>
        <dbReference type="SAM" id="Phobius"/>
    </source>
</evidence>
<feature type="transmembrane region" description="Helical" evidence="2">
    <location>
        <begin position="128"/>
        <end position="150"/>
    </location>
</feature>
<dbReference type="Pfam" id="PF24035">
    <property type="entry name" value="DUF7344"/>
    <property type="match status" value="1"/>
</dbReference>
<feature type="region of interest" description="Disordered" evidence="1">
    <location>
        <begin position="1"/>
        <end position="26"/>
    </location>
</feature>
<evidence type="ECO:0000313" key="5">
    <source>
        <dbReference type="Proteomes" id="UP001257060"/>
    </source>
</evidence>
<dbReference type="RefSeq" id="WP_310924010.1">
    <property type="nucleotide sequence ID" value="NZ_JAMQOP010000002.1"/>
</dbReference>
<keyword evidence="5" id="KW-1185">Reference proteome</keyword>
<feature type="compositionally biased region" description="Basic and acidic residues" evidence="1">
    <location>
        <begin position="13"/>
        <end position="26"/>
    </location>
</feature>
<proteinExistence type="predicted"/>
<comment type="caution">
    <text evidence="4">The sequence shown here is derived from an EMBL/GenBank/DDBJ whole genome shotgun (WGS) entry which is preliminary data.</text>
</comment>
<keyword evidence="2" id="KW-0472">Membrane</keyword>
<accession>A0ABU2GEB9</accession>
<evidence type="ECO:0000313" key="4">
    <source>
        <dbReference type="EMBL" id="MDS0299148.1"/>
    </source>
</evidence>
<dbReference type="InterPro" id="IPR055768">
    <property type="entry name" value="DUF7344"/>
</dbReference>
<evidence type="ECO:0000259" key="3">
    <source>
        <dbReference type="Pfam" id="PF24035"/>
    </source>
</evidence>